<dbReference type="Proteomes" id="UP000178319">
    <property type="component" value="Unassembled WGS sequence"/>
</dbReference>
<evidence type="ECO:0000313" key="2">
    <source>
        <dbReference type="Proteomes" id="UP000178319"/>
    </source>
</evidence>
<proteinExistence type="predicted"/>
<comment type="caution">
    <text evidence="1">The sequence shown here is derived from an EMBL/GenBank/DDBJ whole genome shotgun (WGS) entry which is preliminary data.</text>
</comment>
<dbReference type="STRING" id="1797516.A3D26_02820"/>
<protein>
    <submittedName>
        <fullName evidence="1">Uncharacterized protein</fullName>
    </submittedName>
</protein>
<gene>
    <name evidence="1" type="ORF">A3D26_02820</name>
</gene>
<dbReference type="EMBL" id="MHBZ01000030">
    <property type="protein sequence ID" value="OGY10748.1"/>
    <property type="molecule type" value="Genomic_DNA"/>
</dbReference>
<sequence>MELVVVASEPVEDELGGMWVAVMEAYVADPSGFVQGGFKLLNRENPVLVPVVVSHSVGMPNPTAAAGWALMYYTILSLTSGQGQSVPVVSQATSEQFLVGMAGVERAKMTSEMEQAFEEVMVYDRETNSGLRAFWFHYFMWRYYTESTRGAQESDISARALLFLANIIHAQRKVLSARRKVPRAN</sequence>
<reference evidence="1 2" key="1">
    <citation type="journal article" date="2016" name="Nat. Commun.">
        <title>Thousands of microbial genomes shed light on interconnected biogeochemical processes in an aquifer system.</title>
        <authorList>
            <person name="Anantharaman K."/>
            <person name="Brown C.T."/>
            <person name="Hug L.A."/>
            <person name="Sharon I."/>
            <person name="Castelle C.J."/>
            <person name="Probst A.J."/>
            <person name="Thomas B.C."/>
            <person name="Singh A."/>
            <person name="Wilkins M.J."/>
            <person name="Karaoz U."/>
            <person name="Brodie E.L."/>
            <person name="Williams K.H."/>
            <person name="Hubbard S.S."/>
            <person name="Banfield J.F."/>
        </authorList>
    </citation>
    <scope>NUCLEOTIDE SEQUENCE [LARGE SCALE GENOMIC DNA]</scope>
</reference>
<dbReference type="AlphaFoldDB" id="A0A1G1V5Q7"/>
<accession>A0A1G1V5Q7</accession>
<name>A0A1G1V5Q7_9BACT</name>
<organism evidence="1 2">
    <name type="scientific">Candidatus Blackburnbacteria bacterium RIFCSPHIGHO2_02_FULL_44_20</name>
    <dbReference type="NCBI Taxonomy" id="1797516"/>
    <lineage>
        <taxon>Bacteria</taxon>
        <taxon>Candidatus Blackburniibacteriota</taxon>
    </lineage>
</organism>
<evidence type="ECO:0000313" key="1">
    <source>
        <dbReference type="EMBL" id="OGY10748.1"/>
    </source>
</evidence>